<dbReference type="Pfam" id="PF01230">
    <property type="entry name" value="HIT"/>
    <property type="match status" value="1"/>
</dbReference>
<dbReference type="PRINTS" id="PR00332">
    <property type="entry name" value="HISTRIAD"/>
</dbReference>
<evidence type="ECO:0000313" key="6">
    <source>
        <dbReference type="Proteomes" id="UP000626148"/>
    </source>
</evidence>
<keyword evidence="5" id="KW-0378">Hydrolase</keyword>
<organism evidence="5 6">
    <name type="scientific">Saccharospirillum salsuginis</name>
    <dbReference type="NCBI Taxonomy" id="418750"/>
    <lineage>
        <taxon>Bacteria</taxon>
        <taxon>Pseudomonadati</taxon>
        <taxon>Pseudomonadota</taxon>
        <taxon>Gammaproteobacteria</taxon>
        <taxon>Oceanospirillales</taxon>
        <taxon>Saccharospirillaceae</taxon>
        <taxon>Saccharospirillum</taxon>
    </lineage>
</organism>
<dbReference type="InterPro" id="IPR011146">
    <property type="entry name" value="HIT-like"/>
</dbReference>
<feature type="active site" description="Tele-AMP-histidine intermediate" evidence="1">
    <location>
        <position position="102"/>
    </location>
</feature>
<evidence type="ECO:0000313" key="5">
    <source>
        <dbReference type="EMBL" id="GGX74762.1"/>
    </source>
</evidence>
<dbReference type="InterPro" id="IPR001310">
    <property type="entry name" value="Histidine_triad_HIT"/>
</dbReference>
<dbReference type="EMBL" id="BMXR01000019">
    <property type="protein sequence ID" value="GGX74762.1"/>
    <property type="molecule type" value="Genomic_DNA"/>
</dbReference>
<dbReference type="RefSeq" id="WP_189613559.1">
    <property type="nucleotide sequence ID" value="NZ_BMXR01000019.1"/>
</dbReference>
<dbReference type="PROSITE" id="PS51084">
    <property type="entry name" value="HIT_2"/>
    <property type="match status" value="1"/>
</dbReference>
<reference evidence="5" key="1">
    <citation type="journal article" date="2014" name="Int. J. Syst. Evol. Microbiol.">
        <title>Complete genome sequence of Corynebacterium casei LMG S-19264T (=DSM 44701T), isolated from a smear-ripened cheese.</title>
        <authorList>
            <consortium name="US DOE Joint Genome Institute (JGI-PGF)"/>
            <person name="Walter F."/>
            <person name="Albersmeier A."/>
            <person name="Kalinowski J."/>
            <person name="Ruckert C."/>
        </authorList>
    </citation>
    <scope>NUCLEOTIDE SEQUENCE</scope>
    <source>
        <strain evidence="5">KCTC 22169</strain>
    </source>
</reference>
<feature type="short sequence motif" description="Histidine triad motif" evidence="2 3">
    <location>
        <begin position="100"/>
        <end position="104"/>
    </location>
</feature>
<protein>
    <submittedName>
        <fullName evidence="5">Hydrolase</fullName>
    </submittedName>
</protein>
<proteinExistence type="predicted"/>
<dbReference type="AlphaFoldDB" id="A0A918KT45"/>
<reference evidence="5" key="2">
    <citation type="submission" date="2020-09" db="EMBL/GenBank/DDBJ databases">
        <authorList>
            <person name="Sun Q."/>
            <person name="Kim S."/>
        </authorList>
    </citation>
    <scope>NUCLEOTIDE SEQUENCE</scope>
    <source>
        <strain evidence="5">KCTC 22169</strain>
    </source>
</reference>
<evidence type="ECO:0000256" key="2">
    <source>
        <dbReference type="PIRSR" id="PIRSR601310-3"/>
    </source>
</evidence>
<evidence type="ECO:0000259" key="4">
    <source>
        <dbReference type="PROSITE" id="PS51084"/>
    </source>
</evidence>
<accession>A0A918KT45</accession>
<dbReference type="Gene3D" id="3.30.428.10">
    <property type="entry name" value="HIT-like"/>
    <property type="match status" value="1"/>
</dbReference>
<keyword evidence="6" id="KW-1185">Reference proteome</keyword>
<dbReference type="GO" id="GO:0009117">
    <property type="term" value="P:nucleotide metabolic process"/>
    <property type="evidence" value="ECO:0007669"/>
    <property type="project" value="TreeGrafter"/>
</dbReference>
<dbReference type="Proteomes" id="UP000626148">
    <property type="component" value="Unassembled WGS sequence"/>
</dbReference>
<dbReference type="CDD" id="cd01277">
    <property type="entry name" value="HINT_subgroup"/>
    <property type="match status" value="1"/>
</dbReference>
<dbReference type="PANTHER" id="PTHR46648">
    <property type="entry name" value="HIT FAMILY PROTEIN 1"/>
    <property type="match status" value="1"/>
</dbReference>
<sequence length="140" mass="15093">MAYDTNNIFAKMLRGEIPAIKVYEDDHTLAFMDIMPQADGHTLVIPKEEAETIFDLSDEGAAAWMSSVRKVGAAVKKAFNAPGVVVFQLNGKGAGQTVPHVHFHVIPGSIADLRKPHAATQADAELLSEQAEKIKAALND</sequence>
<gene>
    <name evidence="5" type="ORF">GCM10007392_47550</name>
</gene>
<evidence type="ECO:0000256" key="3">
    <source>
        <dbReference type="PROSITE-ProRule" id="PRU00464"/>
    </source>
</evidence>
<feature type="domain" description="HIT" evidence="4">
    <location>
        <begin position="8"/>
        <end position="115"/>
    </location>
</feature>
<dbReference type="PANTHER" id="PTHR46648:SF1">
    <property type="entry name" value="ADENOSINE 5'-MONOPHOSPHORAMIDASE HNT1"/>
    <property type="match status" value="1"/>
</dbReference>
<dbReference type="SUPFAM" id="SSF54197">
    <property type="entry name" value="HIT-like"/>
    <property type="match status" value="1"/>
</dbReference>
<dbReference type="InterPro" id="IPR039384">
    <property type="entry name" value="HINT"/>
</dbReference>
<dbReference type="GO" id="GO:0016787">
    <property type="term" value="F:hydrolase activity"/>
    <property type="evidence" value="ECO:0007669"/>
    <property type="project" value="UniProtKB-KW"/>
</dbReference>
<comment type="caution">
    <text evidence="5">The sequence shown here is derived from an EMBL/GenBank/DDBJ whole genome shotgun (WGS) entry which is preliminary data.</text>
</comment>
<dbReference type="InterPro" id="IPR036265">
    <property type="entry name" value="HIT-like_sf"/>
</dbReference>
<name>A0A918KT45_9GAMM</name>
<evidence type="ECO:0000256" key="1">
    <source>
        <dbReference type="PIRSR" id="PIRSR601310-1"/>
    </source>
</evidence>